<reference evidence="2" key="1">
    <citation type="submission" date="2016-10" db="EMBL/GenBank/DDBJ databases">
        <authorList>
            <person name="Varghese N."/>
            <person name="Submissions S."/>
        </authorList>
    </citation>
    <scope>NUCLEOTIDE SEQUENCE [LARGE SCALE GENOMIC DNA]</scope>
    <source>
        <strain evidence="2">DSM 44208</strain>
    </source>
</reference>
<dbReference type="Proteomes" id="UP000198857">
    <property type="component" value="Unassembled WGS sequence"/>
</dbReference>
<proteinExistence type="predicted"/>
<sequence>MDDDTGVVFPAGPDGRRSTAAVGRAVVADALRPVDPVGARAAEQETNWRAGYLVHFRRLVEAGLVSAEAALTIAGAGLDAVHARLRVADAGGEQPLTVLLTAPAARVPGTREVTGTAEPERELSLPFRGARLRGPDLHRRLDTWVECGVLEPSAAEAVRTVAAHPEWLALPGRTVAVLGAGAEMGPLTALLRWGATVAGVDLPRPDLWRRVLDTARRGAGTLLVPAAGDLPEGAGADLVREVPAVADWLAGLPGDLVLGDYVYADGALNVRVSAAVDALTLRVQAARPEAALAFLATPTDVFAVPGDAVAQSVRNYADRSRFGKLVGRPLRTLSAGRLLQRAYVPGADPGISDDLVAQQGPNYALAKRLQRWRATVARQAGTTVSMNVAPPTRTRSVVKNRALAAAYAGAHRFGVEVFEPATSNVLMAALLVHDLHTGGGPRHEHPWQDEAHAAVHGGLWRAAYAPRSALGLAAVLGLGAARG</sequence>
<dbReference type="EMBL" id="FOWQ01000009">
    <property type="protein sequence ID" value="SFP84457.1"/>
    <property type="molecule type" value="Genomic_DNA"/>
</dbReference>
<protein>
    <submittedName>
        <fullName evidence="1">Uncharacterized protein</fullName>
    </submittedName>
</protein>
<dbReference type="AlphaFoldDB" id="A0A1I5TPC5"/>
<organism evidence="1 2">
    <name type="scientific">Geodermatophilus dictyosporus</name>
    <dbReference type="NCBI Taxonomy" id="1523247"/>
    <lineage>
        <taxon>Bacteria</taxon>
        <taxon>Bacillati</taxon>
        <taxon>Actinomycetota</taxon>
        <taxon>Actinomycetes</taxon>
        <taxon>Geodermatophilales</taxon>
        <taxon>Geodermatophilaceae</taxon>
        <taxon>Geodermatophilus</taxon>
    </lineage>
</organism>
<dbReference type="OrthoDB" id="1917183at2"/>
<evidence type="ECO:0000313" key="1">
    <source>
        <dbReference type="EMBL" id="SFP84457.1"/>
    </source>
</evidence>
<gene>
    <name evidence="1" type="ORF">SAMN05660464_4420</name>
</gene>
<name>A0A1I5TPC5_9ACTN</name>
<keyword evidence="2" id="KW-1185">Reference proteome</keyword>
<dbReference type="STRING" id="1523247.SAMN05660464_4420"/>
<evidence type="ECO:0000313" key="2">
    <source>
        <dbReference type="Proteomes" id="UP000198857"/>
    </source>
</evidence>
<dbReference type="RefSeq" id="WP_091114828.1">
    <property type="nucleotide sequence ID" value="NZ_FOWQ01000009.1"/>
</dbReference>
<accession>A0A1I5TPC5</accession>